<reference evidence="1 2" key="1">
    <citation type="submission" date="2020-07" db="EMBL/GenBank/DDBJ databases">
        <title>Streptomyces isolated from Indian soil.</title>
        <authorList>
            <person name="Mandal S."/>
            <person name="Maiti P.K."/>
        </authorList>
    </citation>
    <scope>NUCLEOTIDE SEQUENCE [LARGE SCALE GENOMIC DNA]</scope>
    <source>
        <strain evidence="1 2">PSKA28</strain>
    </source>
</reference>
<dbReference type="AlphaFoldDB" id="A0A7W0I6P4"/>
<evidence type="ECO:0000313" key="1">
    <source>
        <dbReference type="EMBL" id="MBA2944328.1"/>
    </source>
</evidence>
<proteinExistence type="predicted"/>
<comment type="caution">
    <text evidence="1">The sequence shown here is derived from an EMBL/GenBank/DDBJ whole genome shotgun (WGS) entry which is preliminary data.</text>
</comment>
<name>A0A7W0I6P4_9ACTN</name>
<evidence type="ECO:0000313" key="2">
    <source>
        <dbReference type="Proteomes" id="UP000545761"/>
    </source>
</evidence>
<sequence>MGELARGGLTSLARGGVLLSAWALEAGWPRTTLTERLREERWTRIHSGAWALPGAAVDLWTRLWAVQLARPDLVVSHRSAAALHRIELPAYAVEFVEFTDPGDGGRRRAGVTVHHSPLKQHEVTVRRSLRVTSPARTTADLLCTRPRDEAVVAADSALSRRRVDGVWRPPLVQREDVAAALTIRRRRVAQARTWLELADARSGSPAETVARLRIHEVGLFPEVQVEWLPPNAGRRYSDFYFPAHGLLVEVEGYAYHGTRTAHQRDATRFNELARCPQIRKLLRFTAEDVYVRPEYVITEVRRALALLS</sequence>
<dbReference type="EMBL" id="JACEHE010000001">
    <property type="protein sequence ID" value="MBA2944328.1"/>
    <property type="molecule type" value="Genomic_DNA"/>
</dbReference>
<evidence type="ECO:0008006" key="3">
    <source>
        <dbReference type="Google" id="ProtNLM"/>
    </source>
</evidence>
<dbReference type="Proteomes" id="UP000545761">
    <property type="component" value="Unassembled WGS sequence"/>
</dbReference>
<protein>
    <recommendedName>
        <fullName evidence="3">DUF559 domain-containing protein</fullName>
    </recommendedName>
</protein>
<gene>
    <name evidence="1" type="ORF">H1D24_00470</name>
</gene>
<accession>A0A7W0I6P4</accession>
<organism evidence="1 2">
    <name type="scientific">Streptomyces himalayensis subsp. himalayensis</name>
    <dbReference type="NCBI Taxonomy" id="2756131"/>
    <lineage>
        <taxon>Bacteria</taxon>
        <taxon>Bacillati</taxon>
        <taxon>Actinomycetota</taxon>
        <taxon>Actinomycetes</taxon>
        <taxon>Kitasatosporales</taxon>
        <taxon>Streptomycetaceae</taxon>
        <taxon>Streptomyces</taxon>
        <taxon>Streptomyces himalayensis</taxon>
    </lineage>
</organism>
<dbReference type="RefSeq" id="WP_181655303.1">
    <property type="nucleotide sequence ID" value="NZ_JACEHE010000001.1"/>
</dbReference>